<organism evidence="1 2">
    <name type="scientific">Symmachiella dynata</name>
    <dbReference type="NCBI Taxonomy" id="2527995"/>
    <lineage>
        <taxon>Bacteria</taxon>
        <taxon>Pseudomonadati</taxon>
        <taxon>Planctomycetota</taxon>
        <taxon>Planctomycetia</taxon>
        <taxon>Planctomycetales</taxon>
        <taxon>Planctomycetaceae</taxon>
        <taxon>Symmachiella</taxon>
    </lineage>
</organism>
<evidence type="ECO:0000313" key="1">
    <source>
        <dbReference type="EMBL" id="QDU44653.1"/>
    </source>
</evidence>
<dbReference type="PANTHER" id="PTHR34817:SF2">
    <property type="entry name" value="NUCLEOTIDYLTRANSFERASE"/>
    <property type="match status" value="1"/>
</dbReference>
<evidence type="ECO:0000313" key="2">
    <source>
        <dbReference type="Proteomes" id="UP000319383"/>
    </source>
</evidence>
<gene>
    <name evidence="1" type="ORF">Mal52_31390</name>
</gene>
<dbReference type="PANTHER" id="PTHR34817">
    <property type="entry name" value="NUCLEOTIDYLTRANSFERASE"/>
    <property type="match status" value="1"/>
</dbReference>
<name>A0A517ZQG7_9PLAN</name>
<dbReference type="InterPro" id="IPR018775">
    <property type="entry name" value="RlaP"/>
</dbReference>
<dbReference type="EMBL" id="CP036276">
    <property type="protein sequence ID" value="QDU44653.1"/>
    <property type="molecule type" value="Genomic_DNA"/>
</dbReference>
<dbReference type="AlphaFoldDB" id="A0A517ZQG7"/>
<accession>A0A517ZQG7</accession>
<sequence>MILSDRRRKWGYLNLNKRVHHHSNLIFSVGTQVVALRDLIGANGRILHPRGSVGVVVRPPRDLEHSYRVKFLDGVEESLKSGELTPLAKFKEGEIGDSNVTVERSNLFERVIFRCVIGSRAYGLDDEQSDIDYRGFYLPPADLQWSLYGVPEQLECEETQEAYWEIQKFLILALKANPNVLECLYTPLVEKATPLAEELLDMRSIFLTRLVYQTYNGYVMSQFKKMQADIRNHGKVKWKHVMHLIRLLISGISVLRHGFVPVKVEEYREELLSIKRGEVAWEETEKWRLSLHAEFDKALAETKLPDRPDYSKANDYLIKVRREAALEG</sequence>
<keyword evidence="2" id="KW-1185">Reference proteome</keyword>
<dbReference type="GO" id="GO:0016740">
    <property type="term" value="F:transferase activity"/>
    <property type="evidence" value="ECO:0007669"/>
    <property type="project" value="UniProtKB-KW"/>
</dbReference>
<keyword evidence="1" id="KW-0808">Transferase</keyword>
<dbReference type="KEGG" id="sdyn:Mal52_31390"/>
<dbReference type="Proteomes" id="UP000319383">
    <property type="component" value="Chromosome"/>
</dbReference>
<protein>
    <submittedName>
        <fullName evidence="1">Putative nucleotidyltransferase</fullName>
    </submittedName>
</protein>
<proteinExistence type="predicted"/>
<dbReference type="Pfam" id="PF10127">
    <property type="entry name" value="RlaP"/>
    <property type="match status" value="1"/>
</dbReference>
<reference evidence="1 2" key="1">
    <citation type="submission" date="2019-02" db="EMBL/GenBank/DDBJ databases">
        <title>Deep-cultivation of Planctomycetes and their phenomic and genomic characterization uncovers novel biology.</title>
        <authorList>
            <person name="Wiegand S."/>
            <person name="Jogler M."/>
            <person name="Boedeker C."/>
            <person name="Pinto D."/>
            <person name="Vollmers J."/>
            <person name="Rivas-Marin E."/>
            <person name="Kohn T."/>
            <person name="Peeters S.H."/>
            <person name="Heuer A."/>
            <person name="Rast P."/>
            <person name="Oberbeckmann S."/>
            <person name="Bunk B."/>
            <person name="Jeske O."/>
            <person name="Meyerdierks A."/>
            <person name="Storesund J.E."/>
            <person name="Kallscheuer N."/>
            <person name="Luecker S."/>
            <person name="Lage O.M."/>
            <person name="Pohl T."/>
            <person name="Merkel B.J."/>
            <person name="Hornburger P."/>
            <person name="Mueller R.-W."/>
            <person name="Bruemmer F."/>
            <person name="Labrenz M."/>
            <person name="Spormann A.M."/>
            <person name="Op den Camp H."/>
            <person name="Overmann J."/>
            <person name="Amann R."/>
            <person name="Jetten M.S.M."/>
            <person name="Mascher T."/>
            <person name="Medema M.H."/>
            <person name="Devos D.P."/>
            <person name="Kaster A.-K."/>
            <person name="Ovreas L."/>
            <person name="Rohde M."/>
            <person name="Galperin M.Y."/>
            <person name="Jogler C."/>
        </authorList>
    </citation>
    <scope>NUCLEOTIDE SEQUENCE [LARGE SCALE GENOMIC DNA]</scope>
    <source>
        <strain evidence="1 2">Mal52</strain>
    </source>
</reference>